<organism evidence="2 3">
    <name type="scientific">Ceratodon purpureus</name>
    <name type="common">Fire moss</name>
    <name type="synonym">Dicranum purpureum</name>
    <dbReference type="NCBI Taxonomy" id="3225"/>
    <lineage>
        <taxon>Eukaryota</taxon>
        <taxon>Viridiplantae</taxon>
        <taxon>Streptophyta</taxon>
        <taxon>Embryophyta</taxon>
        <taxon>Bryophyta</taxon>
        <taxon>Bryophytina</taxon>
        <taxon>Bryopsida</taxon>
        <taxon>Dicranidae</taxon>
        <taxon>Pseudoditrichales</taxon>
        <taxon>Ditrichaceae</taxon>
        <taxon>Ceratodon</taxon>
    </lineage>
</organism>
<name>A0A8T0GBY3_CERPU</name>
<keyword evidence="3" id="KW-1185">Reference proteome</keyword>
<dbReference type="OrthoDB" id="421121at2759"/>
<dbReference type="GO" id="GO:0036064">
    <property type="term" value="C:ciliary basal body"/>
    <property type="evidence" value="ECO:0007669"/>
    <property type="project" value="TreeGrafter"/>
</dbReference>
<dbReference type="GO" id="GO:0005814">
    <property type="term" value="C:centriole"/>
    <property type="evidence" value="ECO:0007669"/>
    <property type="project" value="TreeGrafter"/>
</dbReference>
<protein>
    <submittedName>
        <fullName evidence="2">Uncharacterized protein</fullName>
    </submittedName>
</protein>
<gene>
    <name evidence="2" type="ORF">KC19_12G174100</name>
</gene>
<accession>A0A8T0GBY3</accession>
<evidence type="ECO:0000313" key="3">
    <source>
        <dbReference type="Proteomes" id="UP000822688"/>
    </source>
</evidence>
<dbReference type="GO" id="GO:1905515">
    <property type="term" value="P:non-motile cilium assembly"/>
    <property type="evidence" value="ECO:0007669"/>
    <property type="project" value="TreeGrafter"/>
</dbReference>
<feature type="region of interest" description="Disordered" evidence="1">
    <location>
        <begin position="102"/>
        <end position="168"/>
    </location>
</feature>
<dbReference type="GO" id="GO:0019894">
    <property type="term" value="F:kinesin binding"/>
    <property type="evidence" value="ECO:0007669"/>
    <property type="project" value="TreeGrafter"/>
</dbReference>
<dbReference type="Proteomes" id="UP000822688">
    <property type="component" value="Chromosome 12"/>
</dbReference>
<feature type="compositionally biased region" description="Polar residues" evidence="1">
    <location>
        <begin position="102"/>
        <end position="130"/>
    </location>
</feature>
<comment type="caution">
    <text evidence="2">The sequence shown here is derived from an EMBL/GenBank/DDBJ whole genome shotgun (WGS) entry which is preliminary data.</text>
</comment>
<sequence>MASPNFCKSPPFPRPSGSLQATASLPPRDPADDLYEGYNDYDPQLHQIYTGSQSQIGLRESFESKMDSIGVYDHVPVYSRSSSASDIQGPAFSRTLTPHTTASMMWRPPSTSMSSRAQYNPYSSTDSSRPMTAIRAAGYSSRGSKFDPMNQASTNSSLGAQKKEEVNPEYQCREMERAVNQLLEASAVASLAVRPAYSRLLDS</sequence>
<feature type="region of interest" description="Disordered" evidence="1">
    <location>
        <begin position="1"/>
        <end position="39"/>
    </location>
</feature>
<reference evidence="2" key="1">
    <citation type="submission" date="2020-06" db="EMBL/GenBank/DDBJ databases">
        <title>WGS assembly of Ceratodon purpureus strain R40.</title>
        <authorList>
            <person name="Carey S.B."/>
            <person name="Jenkins J."/>
            <person name="Shu S."/>
            <person name="Lovell J.T."/>
            <person name="Sreedasyam A."/>
            <person name="Maumus F."/>
            <person name="Tiley G.P."/>
            <person name="Fernandez-Pozo N."/>
            <person name="Barry K."/>
            <person name="Chen C."/>
            <person name="Wang M."/>
            <person name="Lipzen A."/>
            <person name="Daum C."/>
            <person name="Saski C.A."/>
            <person name="Payton A.C."/>
            <person name="Mcbreen J.C."/>
            <person name="Conrad R.E."/>
            <person name="Kollar L.M."/>
            <person name="Olsson S."/>
            <person name="Huttunen S."/>
            <person name="Landis J.B."/>
            <person name="Wickett N.J."/>
            <person name="Johnson M.G."/>
            <person name="Rensing S.A."/>
            <person name="Grimwood J."/>
            <person name="Schmutz J."/>
            <person name="Mcdaniel S.F."/>
        </authorList>
    </citation>
    <scope>NUCLEOTIDE SEQUENCE</scope>
    <source>
        <strain evidence="2">R40</strain>
    </source>
</reference>
<proteinExistence type="predicted"/>
<dbReference type="GO" id="GO:0042073">
    <property type="term" value="P:intraciliary transport"/>
    <property type="evidence" value="ECO:0007669"/>
    <property type="project" value="TreeGrafter"/>
</dbReference>
<evidence type="ECO:0000313" key="2">
    <source>
        <dbReference type="EMBL" id="KAG0555509.1"/>
    </source>
</evidence>
<dbReference type="PANTHER" id="PTHR44117:SF1">
    <property type="entry name" value="INTRAFLAGELLAR TRANSPORT PROTEIN 88 HOMOLOG"/>
    <property type="match status" value="1"/>
</dbReference>
<evidence type="ECO:0000256" key="1">
    <source>
        <dbReference type="SAM" id="MobiDB-lite"/>
    </source>
</evidence>
<dbReference type="PANTHER" id="PTHR44117">
    <property type="entry name" value="INTRAFLAGELLAR TRANSPORT PROTEIN 88 HOMOLOG"/>
    <property type="match status" value="1"/>
</dbReference>
<feature type="compositionally biased region" description="Polar residues" evidence="1">
    <location>
        <begin position="150"/>
        <end position="159"/>
    </location>
</feature>
<dbReference type="AlphaFoldDB" id="A0A8T0GBY3"/>
<dbReference type="GO" id="GO:0097546">
    <property type="term" value="C:ciliary base"/>
    <property type="evidence" value="ECO:0007669"/>
    <property type="project" value="TreeGrafter"/>
</dbReference>
<dbReference type="EMBL" id="CM026433">
    <property type="protein sequence ID" value="KAG0555509.1"/>
    <property type="molecule type" value="Genomic_DNA"/>
</dbReference>
<dbReference type="GO" id="GO:0097730">
    <property type="term" value="C:non-motile cilium"/>
    <property type="evidence" value="ECO:0007669"/>
    <property type="project" value="TreeGrafter"/>
</dbReference>